<dbReference type="Pfam" id="PF00528">
    <property type="entry name" value="BPD_transp_1"/>
    <property type="match status" value="1"/>
</dbReference>
<proteinExistence type="inferred from homology"/>
<evidence type="ECO:0000256" key="5">
    <source>
        <dbReference type="ARBA" id="ARBA00022989"/>
    </source>
</evidence>
<dbReference type="CDD" id="cd06261">
    <property type="entry name" value="TM_PBP2"/>
    <property type="match status" value="1"/>
</dbReference>
<dbReference type="InterPro" id="IPR035906">
    <property type="entry name" value="MetI-like_sf"/>
</dbReference>
<dbReference type="OrthoDB" id="9799271at2"/>
<evidence type="ECO:0000313" key="10">
    <source>
        <dbReference type="Proteomes" id="UP000253529"/>
    </source>
</evidence>
<dbReference type="PANTHER" id="PTHR30151:SF0">
    <property type="entry name" value="ABC TRANSPORTER PERMEASE PROTEIN MJ0413-RELATED"/>
    <property type="match status" value="1"/>
</dbReference>
<dbReference type="InterPro" id="IPR000515">
    <property type="entry name" value="MetI-like"/>
</dbReference>
<dbReference type="Proteomes" id="UP000253529">
    <property type="component" value="Unassembled WGS sequence"/>
</dbReference>
<comment type="caution">
    <text evidence="9">The sequence shown here is derived from an EMBL/GenBank/DDBJ whole genome shotgun (WGS) entry which is preliminary data.</text>
</comment>
<dbReference type="AlphaFoldDB" id="A0A366EJW4"/>
<comment type="subcellular location">
    <subcellularLocation>
        <location evidence="1 7">Cell membrane</location>
        <topology evidence="1 7">Multi-pass membrane protein</topology>
    </subcellularLocation>
</comment>
<dbReference type="PROSITE" id="PS50928">
    <property type="entry name" value="ABC_TM1"/>
    <property type="match status" value="1"/>
</dbReference>
<keyword evidence="10" id="KW-1185">Reference proteome</keyword>
<evidence type="ECO:0000256" key="4">
    <source>
        <dbReference type="ARBA" id="ARBA00022692"/>
    </source>
</evidence>
<dbReference type="SUPFAM" id="SSF161098">
    <property type="entry name" value="MetI-like"/>
    <property type="match status" value="1"/>
</dbReference>
<dbReference type="GO" id="GO:0005886">
    <property type="term" value="C:plasma membrane"/>
    <property type="evidence" value="ECO:0007669"/>
    <property type="project" value="UniProtKB-SubCell"/>
</dbReference>
<keyword evidence="2 7" id="KW-0813">Transport</keyword>
<feature type="transmembrane region" description="Helical" evidence="7">
    <location>
        <begin position="91"/>
        <end position="110"/>
    </location>
</feature>
<dbReference type="GO" id="GO:0055085">
    <property type="term" value="P:transmembrane transport"/>
    <property type="evidence" value="ECO:0007669"/>
    <property type="project" value="InterPro"/>
</dbReference>
<feature type="transmembrane region" description="Helical" evidence="7">
    <location>
        <begin position="246"/>
        <end position="267"/>
    </location>
</feature>
<feature type="transmembrane region" description="Helical" evidence="7">
    <location>
        <begin position="122"/>
        <end position="144"/>
    </location>
</feature>
<accession>A0A366EJW4</accession>
<keyword evidence="5 7" id="KW-1133">Transmembrane helix</keyword>
<dbReference type="PANTHER" id="PTHR30151">
    <property type="entry name" value="ALKANE SULFONATE ABC TRANSPORTER-RELATED, MEMBRANE SUBUNIT"/>
    <property type="match status" value="1"/>
</dbReference>
<protein>
    <submittedName>
        <fullName evidence="9">Taurine transport system permease protein/sulfonate transport system permease protein</fullName>
    </submittedName>
</protein>
<feature type="domain" description="ABC transmembrane type-1" evidence="8">
    <location>
        <begin position="84"/>
        <end position="268"/>
    </location>
</feature>
<evidence type="ECO:0000256" key="6">
    <source>
        <dbReference type="ARBA" id="ARBA00023136"/>
    </source>
</evidence>
<sequence length="280" mass="31109">MSSELNADLAFPERQRVLDFSLQNPRAMRVYKAFTLIAFVAAWQAIDLINSVLHFYNPLLIPSPLDIVRKAMALWSTGALQKHIVASMMRVFLGVAIAFVPAIVLGVGIARSRIVEVVFEPLIELIRPIPPLAVLPMFILWFGIGELSKLIFIAFAAFYVIMTTVALSAANIDVVLIRAARTLGIKGWRFYREIVFPAISPDLFVGVRLGLSAGFVVIVASEFIAADVGLGYMINYARAYFRVSDMFVGALTIGVIGYAVNLVLLIVERRLFSWRVNDER</sequence>
<keyword evidence="4 7" id="KW-0812">Transmembrane</keyword>
<evidence type="ECO:0000313" key="9">
    <source>
        <dbReference type="EMBL" id="RBP02683.1"/>
    </source>
</evidence>
<keyword evidence="6 7" id="KW-0472">Membrane</keyword>
<evidence type="ECO:0000259" key="8">
    <source>
        <dbReference type="PROSITE" id="PS50928"/>
    </source>
</evidence>
<gene>
    <name evidence="9" type="ORF">DFR50_15016</name>
</gene>
<evidence type="ECO:0000256" key="2">
    <source>
        <dbReference type="ARBA" id="ARBA00022448"/>
    </source>
</evidence>
<name>A0A366EJW4_9HYPH</name>
<keyword evidence="3" id="KW-1003">Cell membrane</keyword>
<dbReference type="RefSeq" id="WP_113893292.1">
    <property type="nucleotide sequence ID" value="NZ_QNRK01000050.1"/>
</dbReference>
<feature type="transmembrane region" description="Helical" evidence="7">
    <location>
        <begin position="150"/>
        <end position="176"/>
    </location>
</feature>
<reference evidence="9 10" key="1">
    <citation type="submission" date="2018-06" db="EMBL/GenBank/DDBJ databases">
        <title>Genomic Encyclopedia of Type Strains, Phase IV (KMG-IV): sequencing the most valuable type-strain genomes for metagenomic binning, comparative biology and taxonomic classification.</title>
        <authorList>
            <person name="Goeker M."/>
        </authorList>
    </citation>
    <scope>NUCLEOTIDE SEQUENCE [LARGE SCALE GENOMIC DNA]</scope>
    <source>
        <strain evidence="9 10">DSM 24875</strain>
    </source>
</reference>
<dbReference type="EMBL" id="QNRK01000050">
    <property type="protein sequence ID" value="RBP02683.1"/>
    <property type="molecule type" value="Genomic_DNA"/>
</dbReference>
<evidence type="ECO:0000256" key="1">
    <source>
        <dbReference type="ARBA" id="ARBA00004651"/>
    </source>
</evidence>
<organism evidence="9 10">
    <name type="scientific">Roseiarcus fermentans</name>
    <dbReference type="NCBI Taxonomy" id="1473586"/>
    <lineage>
        <taxon>Bacteria</taxon>
        <taxon>Pseudomonadati</taxon>
        <taxon>Pseudomonadota</taxon>
        <taxon>Alphaproteobacteria</taxon>
        <taxon>Hyphomicrobiales</taxon>
        <taxon>Roseiarcaceae</taxon>
        <taxon>Roseiarcus</taxon>
    </lineage>
</organism>
<evidence type="ECO:0000256" key="7">
    <source>
        <dbReference type="RuleBase" id="RU363032"/>
    </source>
</evidence>
<comment type="similarity">
    <text evidence="7">Belongs to the binding-protein-dependent transport system permease family.</text>
</comment>
<feature type="transmembrane region" description="Helical" evidence="7">
    <location>
        <begin position="33"/>
        <end position="56"/>
    </location>
</feature>
<evidence type="ECO:0000256" key="3">
    <source>
        <dbReference type="ARBA" id="ARBA00022475"/>
    </source>
</evidence>
<dbReference type="Gene3D" id="1.10.3720.10">
    <property type="entry name" value="MetI-like"/>
    <property type="match status" value="1"/>
</dbReference>
<feature type="transmembrane region" description="Helical" evidence="7">
    <location>
        <begin position="209"/>
        <end position="234"/>
    </location>
</feature>